<dbReference type="RefSeq" id="WP_251224362.1">
    <property type="nucleotide sequence ID" value="NZ_JAMBOL010000018.1"/>
</dbReference>
<name>A0A9X2IRJ1_9BACI</name>
<evidence type="ECO:0000313" key="2">
    <source>
        <dbReference type="Proteomes" id="UP001139179"/>
    </source>
</evidence>
<accession>A0A9X2IRJ1</accession>
<dbReference type="Pfam" id="PF11553">
    <property type="entry name" value="DUF3231"/>
    <property type="match status" value="1"/>
</dbReference>
<organism evidence="1 2">
    <name type="scientific">Halalkalibacter oceani</name>
    <dbReference type="NCBI Taxonomy" id="1653776"/>
    <lineage>
        <taxon>Bacteria</taxon>
        <taxon>Bacillati</taxon>
        <taxon>Bacillota</taxon>
        <taxon>Bacilli</taxon>
        <taxon>Bacillales</taxon>
        <taxon>Bacillaceae</taxon>
        <taxon>Halalkalibacter</taxon>
    </lineage>
</organism>
<dbReference type="Gene3D" id="1.20.1260.10">
    <property type="match status" value="1"/>
</dbReference>
<keyword evidence="2" id="KW-1185">Reference proteome</keyword>
<evidence type="ECO:0000313" key="1">
    <source>
        <dbReference type="EMBL" id="MCM3715628.1"/>
    </source>
</evidence>
<dbReference type="AlphaFoldDB" id="A0A9X2IRJ1"/>
<comment type="caution">
    <text evidence="1">The sequence shown here is derived from an EMBL/GenBank/DDBJ whole genome shotgun (WGS) entry which is preliminary data.</text>
</comment>
<protein>
    <submittedName>
        <fullName evidence="1">DUF3231 family protein</fullName>
    </submittedName>
</protein>
<dbReference type="InterPro" id="IPR012347">
    <property type="entry name" value="Ferritin-like"/>
</dbReference>
<proteinExistence type="predicted"/>
<sequence>MPIHAVEALTKVLHSLYDDDSKPPIHVGEVMTCWTYLALLEETVVLEQICLNTTEDTELQELLKKIQSKCSDQVTTLKKFLQQEGVPLPPASEQKPDSDPRAIPEGAKMTDSEIASAVSAKLATSITLCATGISQSVRNDVSIMLLKFQMEAVNVSAILKASMKKRGWLKVPPAYFPPGSPAE</sequence>
<reference evidence="1" key="1">
    <citation type="submission" date="2022-05" db="EMBL/GenBank/DDBJ databases">
        <title>Comparative Genomics of Spacecraft Associated Microbes.</title>
        <authorList>
            <person name="Tran M.T."/>
            <person name="Wright A."/>
            <person name="Seuylemezian A."/>
            <person name="Eisen J."/>
            <person name="Coil D."/>
        </authorList>
    </citation>
    <scope>NUCLEOTIDE SEQUENCE</scope>
    <source>
        <strain evidence="1">214.1.1</strain>
    </source>
</reference>
<dbReference type="InterPro" id="IPR021617">
    <property type="entry name" value="DUF3231"/>
</dbReference>
<dbReference type="Proteomes" id="UP001139179">
    <property type="component" value="Unassembled WGS sequence"/>
</dbReference>
<gene>
    <name evidence="1" type="ORF">M3202_16300</name>
</gene>
<dbReference type="EMBL" id="JAMBOL010000018">
    <property type="protein sequence ID" value="MCM3715628.1"/>
    <property type="molecule type" value="Genomic_DNA"/>
</dbReference>